<dbReference type="AlphaFoldDB" id="A0A9P9WNB1"/>
<dbReference type="PRINTS" id="PR00465">
    <property type="entry name" value="EP450IV"/>
</dbReference>
<dbReference type="InterPro" id="IPR002403">
    <property type="entry name" value="Cyt_P450_E_grp-IV"/>
</dbReference>
<comment type="caution">
    <text evidence="10">The sequence shown here is derived from an EMBL/GenBank/DDBJ whole genome shotgun (WGS) entry which is preliminary data.</text>
</comment>
<evidence type="ECO:0000256" key="9">
    <source>
        <dbReference type="RuleBase" id="RU000461"/>
    </source>
</evidence>
<evidence type="ECO:0000256" key="2">
    <source>
        <dbReference type="ARBA" id="ARBA00010617"/>
    </source>
</evidence>
<evidence type="ECO:0008006" key="12">
    <source>
        <dbReference type="Google" id="ProtNLM"/>
    </source>
</evidence>
<keyword evidence="7 9" id="KW-0503">Monooxygenase</keyword>
<dbReference type="PRINTS" id="PR00385">
    <property type="entry name" value="P450"/>
</dbReference>
<dbReference type="GO" id="GO:0020037">
    <property type="term" value="F:heme binding"/>
    <property type="evidence" value="ECO:0007669"/>
    <property type="project" value="InterPro"/>
</dbReference>
<organism evidence="10 11">
    <name type="scientific">Neoarthrinium moseri</name>
    <dbReference type="NCBI Taxonomy" id="1658444"/>
    <lineage>
        <taxon>Eukaryota</taxon>
        <taxon>Fungi</taxon>
        <taxon>Dikarya</taxon>
        <taxon>Ascomycota</taxon>
        <taxon>Pezizomycotina</taxon>
        <taxon>Sordariomycetes</taxon>
        <taxon>Xylariomycetidae</taxon>
        <taxon>Amphisphaeriales</taxon>
        <taxon>Apiosporaceae</taxon>
        <taxon>Neoarthrinium</taxon>
    </lineage>
</organism>
<evidence type="ECO:0000256" key="8">
    <source>
        <dbReference type="PIRSR" id="PIRSR602403-1"/>
    </source>
</evidence>
<dbReference type="GO" id="GO:0004497">
    <property type="term" value="F:monooxygenase activity"/>
    <property type="evidence" value="ECO:0007669"/>
    <property type="project" value="UniProtKB-KW"/>
</dbReference>
<dbReference type="InterPro" id="IPR017972">
    <property type="entry name" value="Cyt_P450_CS"/>
</dbReference>
<keyword evidence="4 8" id="KW-0479">Metal-binding</keyword>
<keyword evidence="11" id="KW-1185">Reference proteome</keyword>
<evidence type="ECO:0000256" key="7">
    <source>
        <dbReference type="ARBA" id="ARBA00023033"/>
    </source>
</evidence>
<comment type="similarity">
    <text evidence="2 9">Belongs to the cytochrome P450 family.</text>
</comment>
<dbReference type="PROSITE" id="PS00086">
    <property type="entry name" value="CYTOCHROME_P450"/>
    <property type="match status" value="1"/>
</dbReference>
<dbReference type="GO" id="GO:0016705">
    <property type="term" value="F:oxidoreductase activity, acting on paired donors, with incorporation or reduction of molecular oxygen"/>
    <property type="evidence" value="ECO:0007669"/>
    <property type="project" value="InterPro"/>
</dbReference>
<dbReference type="InterPro" id="IPR036396">
    <property type="entry name" value="Cyt_P450_sf"/>
</dbReference>
<dbReference type="EMBL" id="JAFIMR010000012">
    <property type="protein sequence ID" value="KAI1871900.1"/>
    <property type="molecule type" value="Genomic_DNA"/>
</dbReference>
<keyword evidence="6 8" id="KW-0408">Iron</keyword>
<sequence>MYSFKGEFPKSDFYDKTAIGIVNVFTTRDIDLHRRYRRLLSQGISESSLNTHVPAVDSQVRLAMQRMGEEMQRRGATDVFNWFLCMATDIIGELSFGESFRMLETGEAVAKLNGLRTTFPFLVKLSYYVPIPFISEAVNNRKRLLQYSETSLGRHYRIVEEEGEDAKPTLLSKLYKAGEDGLSFKEIRANAQSYIANTLTYLVYNVCKHPEVKTKLVDELQGLPDDFDYNDVKSLPYLNQVIEETLRLYSSVPGGLPRMVTKEGAEFNGHFIPGGYTVSVQPYSMHRNPDVFPEPMEYNPSRWENPTKAMKDSFLPFGGGSRVCIGLHLARMELRLATARFFATFPYAEVSSAEGFKEADMEPAMFFLLSPKSHRCLINAA</sequence>
<gene>
    <name evidence="10" type="ORF">JX265_005886</name>
</gene>
<evidence type="ECO:0000256" key="5">
    <source>
        <dbReference type="ARBA" id="ARBA00023002"/>
    </source>
</evidence>
<evidence type="ECO:0000313" key="11">
    <source>
        <dbReference type="Proteomes" id="UP000829685"/>
    </source>
</evidence>
<dbReference type="InterPro" id="IPR050121">
    <property type="entry name" value="Cytochrome_P450_monoxygenase"/>
</dbReference>
<dbReference type="SUPFAM" id="SSF48264">
    <property type="entry name" value="Cytochrome P450"/>
    <property type="match status" value="1"/>
</dbReference>
<name>A0A9P9WNB1_9PEZI</name>
<feature type="binding site" description="axial binding residue" evidence="8">
    <location>
        <position position="324"/>
    </location>
    <ligand>
        <name>heme</name>
        <dbReference type="ChEBI" id="CHEBI:30413"/>
    </ligand>
    <ligandPart>
        <name>Fe</name>
        <dbReference type="ChEBI" id="CHEBI:18248"/>
    </ligandPart>
</feature>
<comment type="cofactor">
    <cofactor evidence="1 8">
        <name>heme</name>
        <dbReference type="ChEBI" id="CHEBI:30413"/>
    </cofactor>
</comment>
<evidence type="ECO:0000313" key="10">
    <source>
        <dbReference type="EMBL" id="KAI1871900.1"/>
    </source>
</evidence>
<keyword evidence="5 9" id="KW-0560">Oxidoreductase</keyword>
<evidence type="ECO:0000256" key="6">
    <source>
        <dbReference type="ARBA" id="ARBA00023004"/>
    </source>
</evidence>
<dbReference type="PANTHER" id="PTHR24305:SF96">
    <property type="entry name" value="CYTOCHROME P450 MONOOXYGENASE STCB-RELATED"/>
    <property type="match status" value="1"/>
</dbReference>
<reference evidence="10" key="1">
    <citation type="submission" date="2021-03" db="EMBL/GenBank/DDBJ databases">
        <title>Revisited historic fungal species revealed as producer of novel bioactive compounds through whole genome sequencing and comparative genomics.</title>
        <authorList>
            <person name="Vignolle G.A."/>
            <person name="Hochenegger N."/>
            <person name="Mach R.L."/>
            <person name="Mach-Aigner A.R."/>
            <person name="Javad Rahimi M."/>
            <person name="Salim K.A."/>
            <person name="Chan C.M."/>
            <person name="Lim L.B.L."/>
            <person name="Cai F."/>
            <person name="Druzhinina I.S."/>
            <person name="U'Ren J.M."/>
            <person name="Derntl C."/>
        </authorList>
    </citation>
    <scope>NUCLEOTIDE SEQUENCE</scope>
    <source>
        <strain evidence="10">TUCIM 5799</strain>
    </source>
</reference>
<evidence type="ECO:0000256" key="3">
    <source>
        <dbReference type="ARBA" id="ARBA00022617"/>
    </source>
</evidence>
<proteinExistence type="inferred from homology"/>
<dbReference type="InterPro" id="IPR001128">
    <property type="entry name" value="Cyt_P450"/>
</dbReference>
<dbReference type="Pfam" id="PF00067">
    <property type="entry name" value="p450"/>
    <property type="match status" value="1"/>
</dbReference>
<protein>
    <recommendedName>
        <fullName evidence="12">Cytochrome P450</fullName>
    </recommendedName>
</protein>
<dbReference type="GO" id="GO:0005506">
    <property type="term" value="F:iron ion binding"/>
    <property type="evidence" value="ECO:0007669"/>
    <property type="project" value="InterPro"/>
</dbReference>
<accession>A0A9P9WNB1</accession>
<dbReference type="PANTHER" id="PTHR24305">
    <property type="entry name" value="CYTOCHROME P450"/>
    <property type="match status" value="1"/>
</dbReference>
<dbReference type="Gene3D" id="1.10.630.10">
    <property type="entry name" value="Cytochrome P450"/>
    <property type="match status" value="1"/>
</dbReference>
<evidence type="ECO:0000256" key="4">
    <source>
        <dbReference type="ARBA" id="ARBA00022723"/>
    </source>
</evidence>
<keyword evidence="3 8" id="KW-0349">Heme</keyword>
<evidence type="ECO:0000256" key="1">
    <source>
        <dbReference type="ARBA" id="ARBA00001971"/>
    </source>
</evidence>
<dbReference type="Proteomes" id="UP000829685">
    <property type="component" value="Unassembled WGS sequence"/>
</dbReference>